<reference evidence="9" key="1">
    <citation type="submission" date="2020-11" db="EMBL/GenBank/DDBJ databases">
        <authorList>
            <person name="Whiteford S."/>
        </authorList>
    </citation>
    <scope>NUCLEOTIDE SEQUENCE</scope>
</reference>
<dbReference type="InterPro" id="IPR033116">
    <property type="entry name" value="TRYPSIN_SER"/>
</dbReference>
<dbReference type="GO" id="GO:0004252">
    <property type="term" value="F:serine-type endopeptidase activity"/>
    <property type="evidence" value="ECO:0007669"/>
    <property type="project" value="InterPro"/>
</dbReference>
<dbReference type="PRINTS" id="PR00722">
    <property type="entry name" value="CHYMOTRYPSIN"/>
</dbReference>
<dbReference type="PROSITE" id="PS00135">
    <property type="entry name" value="TRYPSIN_SER"/>
    <property type="match status" value="1"/>
</dbReference>
<keyword evidence="2 6" id="KW-0645">Protease</keyword>
<keyword evidence="3 6" id="KW-0378">Hydrolase</keyword>
<evidence type="ECO:0000313" key="9">
    <source>
        <dbReference type="EMBL" id="CAG9135452.1"/>
    </source>
</evidence>
<dbReference type="GO" id="GO:0006508">
    <property type="term" value="P:proteolysis"/>
    <property type="evidence" value="ECO:0007669"/>
    <property type="project" value="UniProtKB-KW"/>
</dbReference>
<evidence type="ECO:0000313" key="10">
    <source>
        <dbReference type="Proteomes" id="UP000653454"/>
    </source>
</evidence>
<dbReference type="InterPro" id="IPR050430">
    <property type="entry name" value="Peptidase_S1"/>
</dbReference>
<sequence length="311" mass="33962">MWNFIVWKQLFLYNCIIISASSVSAKRDLSIFFEHVSPRFHIVGGTPSDPGSAPYMVALSLGGTVKSFFCGGSLITTETVLTAGHCVEAVHFGGRLIPSLHGTVGTNHWMRGGVTFGFRGNVTHPQYSHDEIKNDLGMLLAAAPIHLTNLIQPVPLSYDLIGENVPVKATGWGKTRANSSPHSEVLIDLYTSTIQSSTCVLDVQKTAMDLGIYAPPVDPAHEICTFHSPGHGMCNGDSGSALLRRDSLQQVGIVSWGFPCAIGAPDMYTRVSAYRDFIEDGKKLPSHFFIRNLQKQQNKNTQNPDNIFYVP</sequence>
<evidence type="ECO:0000256" key="2">
    <source>
        <dbReference type="ARBA" id="ARBA00022670"/>
    </source>
</evidence>
<dbReference type="EMBL" id="CAJHNJ030000104">
    <property type="protein sequence ID" value="CAG9135452.1"/>
    <property type="molecule type" value="Genomic_DNA"/>
</dbReference>
<evidence type="ECO:0000259" key="8">
    <source>
        <dbReference type="PROSITE" id="PS50240"/>
    </source>
</evidence>
<evidence type="ECO:0000256" key="6">
    <source>
        <dbReference type="RuleBase" id="RU363034"/>
    </source>
</evidence>
<dbReference type="CDD" id="cd00190">
    <property type="entry name" value="Tryp_SPc"/>
    <property type="match status" value="1"/>
</dbReference>
<comment type="caution">
    <text evidence="9">The sequence shown here is derived from an EMBL/GenBank/DDBJ whole genome shotgun (WGS) entry which is preliminary data.</text>
</comment>
<feature type="signal peptide" evidence="7">
    <location>
        <begin position="1"/>
        <end position="25"/>
    </location>
</feature>
<keyword evidence="4 6" id="KW-0720">Serine protease</keyword>
<dbReference type="PROSITE" id="PS50240">
    <property type="entry name" value="TRYPSIN_DOM"/>
    <property type="match status" value="1"/>
</dbReference>
<dbReference type="InterPro" id="IPR043504">
    <property type="entry name" value="Peptidase_S1_PA_chymotrypsin"/>
</dbReference>
<dbReference type="Pfam" id="PF00089">
    <property type="entry name" value="Trypsin"/>
    <property type="match status" value="1"/>
</dbReference>
<comment type="similarity">
    <text evidence="1">Belongs to the peptidase S1 family.</text>
</comment>
<name>A0A8S4G963_PLUXY</name>
<dbReference type="AlphaFoldDB" id="A0A8S4G963"/>
<evidence type="ECO:0000256" key="4">
    <source>
        <dbReference type="ARBA" id="ARBA00022825"/>
    </source>
</evidence>
<keyword evidence="5" id="KW-1015">Disulfide bond</keyword>
<keyword evidence="7" id="KW-0732">Signal</keyword>
<evidence type="ECO:0000256" key="1">
    <source>
        <dbReference type="ARBA" id="ARBA00007664"/>
    </source>
</evidence>
<organism evidence="9 10">
    <name type="scientific">Plutella xylostella</name>
    <name type="common">Diamondback moth</name>
    <name type="synonym">Plutella maculipennis</name>
    <dbReference type="NCBI Taxonomy" id="51655"/>
    <lineage>
        <taxon>Eukaryota</taxon>
        <taxon>Metazoa</taxon>
        <taxon>Ecdysozoa</taxon>
        <taxon>Arthropoda</taxon>
        <taxon>Hexapoda</taxon>
        <taxon>Insecta</taxon>
        <taxon>Pterygota</taxon>
        <taxon>Neoptera</taxon>
        <taxon>Endopterygota</taxon>
        <taxon>Lepidoptera</taxon>
        <taxon>Glossata</taxon>
        <taxon>Ditrysia</taxon>
        <taxon>Yponomeutoidea</taxon>
        <taxon>Plutellidae</taxon>
        <taxon>Plutella</taxon>
    </lineage>
</organism>
<dbReference type="InterPro" id="IPR001254">
    <property type="entry name" value="Trypsin_dom"/>
</dbReference>
<dbReference type="InterPro" id="IPR009003">
    <property type="entry name" value="Peptidase_S1_PA"/>
</dbReference>
<dbReference type="Proteomes" id="UP000653454">
    <property type="component" value="Unassembled WGS sequence"/>
</dbReference>
<dbReference type="PANTHER" id="PTHR24276">
    <property type="entry name" value="POLYSERASE-RELATED"/>
    <property type="match status" value="1"/>
</dbReference>
<evidence type="ECO:0000256" key="3">
    <source>
        <dbReference type="ARBA" id="ARBA00022801"/>
    </source>
</evidence>
<dbReference type="PROSITE" id="PS00134">
    <property type="entry name" value="TRYPSIN_HIS"/>
    <property type="match status" value="1"/>
</dbReference>
<dbReference type="PANTHER" id="PTHR24276:SF91">
    <property type="entry name" value="AT26814P-RELATED"/>
    <property type="match status" value="1"/>
</dbReference>
<feature type="domain" description="Peptidase S1" evidence="8">
    <location>
        <begin position="42"/>
        <end position="283"/>
    </location>
</feature>
<feature type="chain" id="PRO_5035906972" evidence="7">
    <location>
        <begin position="26"/>
        <end position="311"/>
    </location>
</feature>
<keyword evidence="10" id="KW-1185">Reference proteome</keyword>
<dbReference type="InterPro" id="IPR018114">
    <property type="entry name" value="TRYPSIN_HIS"/>
</dbReference>
<protein>
    <submittedName>
        <fullName evidence="9">(diamondback moth) hypothetical protein</fullName>
    </submittedName>
</protein>
<evidence type="ECO:0000256" key="7">
    <source>
        <dbReference type="SAM" id="SignalP"/>
    </source>
</evidence>
<dbReference type="InterPro" id="IPR001314">
    <property type="entry name" value="Peptidase_S1A"/>
</dbReference>
<dbReference type="Gene3D" id="2.40.10.10">
    <property type="entry name" value="Trypsin-like serine proteases"/>
    <property type="match status" value="2"/>
</dbReference>
<proteinExistence type="inferred from homology"/>
<dbReference type="SUPFAM" id="SSF50494">
    <property type="entry name" value="Trypsin-like serine proteases"/>
    <property type="match status" value="1"/>
</dbReference>
<dbReference type="SMART" id="SM00020">
    <property type="entry name" value="Tryp_SPc"/>
    <property type="match status" value="1"/>
</dbReference>
<accession>A0A8S4G963</accession>
<gene>
    <name evidence="9" type="ORF">PLXY2_LOCUS13726</name>
</gene>
<evidence type="ECO:0000256" key="5">
    <source>
        <dbReference type="ARBA" id="ARBA00023157"/>
    </source>
</evidence>